<keyword evidence="5" id="KW-0132">Cell division</keyword>
<dbReference type="InterPro" id="IPR003838">
    <property type="entry name" value="ABC3_permease_C"/>
</dbReference>
<dbReference type="PANTHER" id="PTHR47755">
    <property type="entry name" value="CELL DIVISION PROTEIN FTSX"/>
    <property type="match status" value="1"/>
</dbReference>
<evidence type="ECO:0000256" key="2">
    <source>
        <dbReference type="ARBA" id="ARBA00007379"/>
    </source>
</evidence>
<dbReference type="Pfam" id="PF02687">
    <property type="entry name" value="FtsX"/>
    <property type="match status" value="1"/>
</dbReference>
<gene>
    <name evidence="13" type="ORF">METZ01_LOCUS25795</name>
</gene>
<evidence type="ECO:0000256" key="5">
    <source>
        <dbReference type="ARBA" id="ARBA00022618"/>
    </source>
</evidence>
<dbReference type="GO" id="GO:0005886">
    <property type="term" value="C:plasma membrane"/>
    <property type="evidence" value="ECO:0007669"/>
    <property type="project" value="UniProtKB-SubCell"/>
</dbReference>
<dbReference type="PANTHER" id="PTHR47755:SF1">
    <property type="entry name" value="CELL DIVISION PROTEIN FTSX"/>
    <property type="match status" value="1"/>
</dbReference>
<evidence type="ECO:0000256" key="9">
    <source>
        <dbReference type="ARBA" id="ARBA00023306"/>
    </source>
</evidence>
<dbReference type="GO" id="GO:0051301">
    <property type="term" value="P:cell division"/>
    <property type="evidence" value="ECO:0007669"/>
    <property type="project" value="UniProtKB-KW"/>
</dbReference>
<feature type="domain" description="FtsX extracellular" evidence="12">
    <location>
        <begin position="77"/>
        <end position="169"/>
    </location>
</feature>
<dbReference type="InterPro" id="IPR004513">
    <property type="entry name" value="FtsX"/>
</dbReference>
<dbReference type="EMBL" id="UINC01001162">
    <property type="protein sequence ID" value="SUZ72941.1"/>
    <property type="molecule type" value="Genomic_DNA"/>
</dbReference>
<feature type="domain" description="ABC3 transporter permease C-terminal" evidence="11">
    <location>
        <begin position="192"/>
        <end position="311"/>
    </location>
</feature>
<dbReference type="AlphaFoldDB" id="A0A381Q0U6"/>
<evidence type="ECO:0000256" key="8">
    <source>
        <dbReference type="ARBA" id="ARBA00023136"/>
    </source>
</evidence>
<evidence type="ECO:0000256" key="3">
    <source>
        <dbReference type="ARBA" id="ARBA00021907"/>
    </source>
</evidence>
<evidence type="ECO:0000256" key="6">
    <source>
        <dbReference type="ARBA" id="ARBA00022692"/>
    </source>
</evidence>
<evidence type="ECO:0000256" key="1">
    <source>
        <dbReference type="ARBA" id="ARBA00004651"/>
    </source>
</evidence>
<feature type="transmembrane region" description="Helical" evidence="10">
    <location>
        <begin position="242"/>
        <end position="263"/>
    </location>
</feature>
<evidence type="ECO:0000256" key="4">
    <source>
        <dbReference type="ARBA" id="ARBA00022475"/>
    </source>
</evidence>
<dbReference type="Gene3D" id="3.30.70.3040">
    <property type="match status" value="1"/>
</dbReference>
<dbReference type="Pfam" id="PF18075">
    <property type="entry name" value="FtsX_ECD"/>
    <property type="match status" value="1"/>
</dbReference>
<evidence type="ECO:0000256" key="7">
    <source>
        <dbReference type="ARBA" id="ARBA00022989"/>
    </source>
</evidence>
<keyword evidence="9" id="KW-0131">Cell cycle</keyword>
<dbReference type="PIRSF" id="PIRSF003097">
    <property type="entry name" value="FtsX"/>
    <property type="match status" value="1"/>
</dbReference>
<comment type="subcellular location">
    <subcellularLocation>
        <location evidence="1">Cell membrane</location>
        <topology evidence="1">Multi-pass membrane protein</topology>
    </subcellularLocation>
</comment>
<evidence type="ECO:0000259" key="12">
    <source>
        <dbReference type="Pfam" id="PF18075"/>
    </source>
</evidence>
<sequence length="317" mass="34556">MAASNEPWPRPKRPIAATFRDHVSVVRDSVHFTSRRFGTSLLVWLLIGTAMSLPAGLYLIERNIEVISRHWDSLNSFSVYFKVGASVGDIDELVQRIRSHSDIVTITTVTPQEALNEFGSYKEITDAMTLLESNPLPASARVMVDDQLSLERLSDLASQFEAVGVVDEIVVERAWLQRLQAIDEFISRLGWVLGVLFGAGAVLITAASVRLALEMRLEEIKVLKLVGATNAFITRPFLYSGAIYGLGGALIAAMVLSAALILLEAPLGALWSSYGQMVNLQGDEPAFYFGLGLVGVILGVIGGLVASNQRLREINID</sequence>
<name>A0A381Q0U6_9ZZZZ</name>
<keyword evidence="6 10" id="KW-0812">Transmembrane</keyword>
<dbReference type="InterPro" id="IPR040690">
    <property type="entry name" value="FtsX_ECD"/>
</dbReference>
<feature type="transmembrane region" description="Helical" evidence="10">
    <location>
        <begin position="41"/>
        <end position="60"/>
    </location>
</feature>
<accession>A0A381Q0U6</accession>
<comment type="similarity">
    <text evidence="2">Belongs to the ABC-4 integral membrane protein family. FtsX subfamily.</text>
</comment>
<keyword evidence="4" id="KW-1003">Cell membrane</keyword>
<reference evidence="13" key="1">
    <citation type="submission" date="2018-05" db="EMBL/GenBank/DDBJ databases">
        <authorList>
            <person name="Lanie J.A."/>
            <person name="Ng W.-L."/>
            <person name="Kazmierczak K.M."/>
            <person name="Andrzejewski T.M."/>
            <person name="Davidsen T.M."/>
            <person name="Wayne K.J."/>
            <person name="Tettelin H."/>
            <person name="Glass J.I."/>
            <person name="Rusch D."/>
            <person name="Podicherti R."/>
            <person name="Tsui H.-C.T."/>
            <person name="Winkler M.E."/>
        </authorList>
    </citation>
    <scope>NUCLEOTIDE SEQUENCE</scope>
</reference>
<feature type="transmembrane region" description="Helical" evidence="10">
    <location>
        <begin position="189"/>
        <end position="213"/>
    </location>
</feature>
<dbReference type="GO" id="GO:0032153">
    <property type="term" value="C:cell division site"/>
    <property type="evidence" value="ECO:0007669"/>
    <property type="project" value="TreeGrafter"/>
</dbReference>
<feature type="transmembrane region" description="Helical" evidence="10">
    <location>
        <begin position="286"/>
        <end position="306"/>
    </location>
</feature>
<evidence type="ECO:0000259" key="11">
    <source>
        <dbReference type="Pfam" id="PF02687"/>
    </source>
</evidence>
<protein>
    <recommendedName>
        <fullName evidence="3">Cell division protein FtsX</fullName>
    </recommendedName>
</protein>
<proteinExistence type="inferred from homology"/>
<evidence type="ECO:0000313" key="13">
    <source>
        <dbReference type="EMBL" id="SUZ72941.1"/>
    </source>
</evidence>
<keyword evidence="8 10" id="KW-0472">Membrane</keyword>
<keyword evidence="7 10" id="KW-1133">Transmembrane helix</keyword>
<evidence type="ECO:0000256" key="10">
    <source>
        <dbReference type="SAM" id="Phobius"/>
    </source>
</evidence>
<organism evidence="13">
    <name type="scientific">marine metagenome</name>
    <dbReference type="NCBI Taxonomy" id="408172"/>
    <lineage>
        <taxon>unclassified sequences</taxon>
        <taxon>metagenomes</taxon>
        <taxon>ecological metagenomes</taxon>
    </lineage>
</organism>